<dbReference type="PANTHER" id="PTHR31501">
    <property type="entry name" value="CALCIUM RELEASE-ACTIVATED CALCIUM CHANNEL PROTEIN 1"/>
    <property type="match status" value="1"/>
</dbReference>
<keyword evidence="3 7" id="KW-0812">Transmembrane</keyword>
<evidence type="ECO:0000313" key="8">
    <source>
        <dbReference type="EMBL" id="CAK8687855.1"/>
    </source>
</evidence>
<evidence type="ECO:0000256" key="4">
    <source>
        <dbReference type="ARBA" id="ARBA00022989"/>
    </source>
</evidence>
<sequence>MENTLNARPNDDQPNFSFSSRGSSYSGWAGRDRSKMTTQWRQLYLSRAKLKAVSRTSALIAGFAMVAMVEVQLDREVQYDTILLVMFSAVTTCLVAVHLFALMIATCMLPNIEAVSNIHNVKAIIQSPHHKMRTYIEVAWILSTGLGLVLFLIEIALLIWLKFITLTPSKKCPSCNNVTTTPTPVYQPVPAWVATALLIPIVLLFAAFACHFYRTLAEHKYTIYEKDFTELEAIAKTGDLEHLHPNTAFGDGSYHVPLSRVTSGASVQSQPAAGLVRPSLEVTAPSRESSYSGQLSIDPL</sequence>
<keyword evidence="9" id="KW-1185">Reference proteome</keyword>
<feature type="compositionally biased region" description="Low complexity" evidence="6">
    <location>
        <begin position="16"/>
        <end position="27"/>
    </location>
</feature>
<dbReference type="EMBL" id="CAWYQH010000106">
    <property type="protein sequence ID" value="CAK8687855.1"/>
    <property type="molecule type" value="Genomic_DNA"/>
</dbReference>
<evidence type="ECO:0000313" key="9">
    <source>
        <dbReference type="Proteomes" id="UP001642483"/>
    </source>
</evidence>
<comment type="subcellular location">
    <subcellularLocation>
        <location evidence="1">Membrane</location>
        <topology evidence="1">Multi-pass membrane protein</topology>
    </subcellularLocation>
</comment>
<feature type="transmembrane region" description="Helical" evidence="7">
    <location>
        <begin position="191"/>
        <end position="213"/>
    </location>
</feature>
<comment type="similarity">
    <text evidence="2">Belongs to the Orai family.</text>
</comment>
<dbReference type="InterPro" id="IPR012446">
    <property type="entry name" value="CRAC_channel"/>
</dbReference>
<organism evidence="8 9">
    <name type="scientific">Clavelina lepadiformis</name>
    <name type="common">Light-bulb sea squirt</name>
    <name type="synonym">Ascidia lepadiformis</name>
    <dbReference type="NCBI Taxonomy" id="159417"/>
    <lineage>
        <taxon>Eukaryota</taxon>
        <taxon>Metazoa</taxon>
        <taxon>Chordata</taxon>
        <taxon>Tunicata</taxon>
        <taxon>Ascidiacea</taxon>
        <taxon>Aplousobranchia</taxon>
        <taxon>Clavelinidae</taxon>
        <taxon>Clavelina</taxon>
    </lineage>
</organism>
<comment type="caution">
    <text evidence="8">The sequence shown here is derived from an EMBL/GenBank/DDBJ whole genome shotgun (WGS) entry which is preliminary data.</text>
</comment>
<dbReference type="InterPro" id="IPR038350">
    <property type="entry name" value="Orai_sf"/>
</dbReference>
<gene>
    <name evidence="8" type="ORF">CVLEPA_LOCUS19908</name>
</gene>
<reference evidence="8 9" key="1">
    <citation type="submission" date="2024-02" db="EMBL/GenBank/DDBJ databases">
        <authorList>
            <person name="Daric V."/>
            <person name="Darras S."/>
        </authorList>
    </citation>
    <scope>NUCLEOTIDE SEQUENCE [LARGE SCALE GENOMIC DNA]</scope>
</reference>
<proteinExistence type="inferred from homology"/>
<dbReference type="Gene3D" id="1.20.140.140">
    <property type="entry name" value="Calcium release-activated calcium channel protein Orai"/>
    <property type="match status" value="1"/>
</dbReference>
<keyword evidence="4 7" id="KW-1133">Transmembrane helix</keyword>
<evidence type="ECO:0000256" key="3">
    <source>
        <dbReference type="ARBA" id="ARBA00022692"/>
    </source>
</evidence>
<feature type="region of interest" description="Disordered" evidence="6">
    <location>
        <begin position="269"/>
        <end position="300"/>
    </location>
</feature>
<dbReference type="PANTHER" id="PTHR31501:SF7">
    <property type="entry name" value="CALCIUM RELEASE-ACTIVATED CALCIUM CHANNEL PROTEIN 1"/>
    <property type="match status" value="1"/>
</dbReference>
<evidence type="ECO:0008006" key="10">
    <source>
        <dbReference type="Google" id="ProtNLM"/>
    </source>
</evidence>
<dbReference type="Pfam" id="PF07856">
    <property type="entry name" value="Orai-1"/>
    <property type="match status" value="1"/>
</dbReference>
<accession>A0ABP0GCI6</accession>
<protein>
    <recommendedName>
        <fullName evidence="10">Calcium release-activated calcium channel protein 1</fullName>
    </recommendedName>
</protein>
<feature type="transmembrane region" description="Helical" evidence="7">
    <location>
        <begin position="138"/>
        <end position="161"/>
    </location>
</feature>
<keyword evidence="5 7" id="KW-0472">Membrane</keyword>
<evidence type="ECO:0000256" key="1">
    <source>
        <dbReference type="ARBA" id="ARBA00004141"/>
    </source>
</evidence>
<feature type="transmembrane region" description="Helical" evidence="7">
    <location>
        <begin position="52"/>
        <end position="69"/>
    </location>
</feature>
<evidence type="ECO:0000256" key="6">
    <source>
        <dbReference type="SAM" id="MobiDB-lite"/>
    </source>
</evidence>
<evidence type="ECO:0000256" key="7">
    <source>
        <dbReference type="SAM" id="Phobius"/>
    </source>
</evidence>
<evidence type="ECO:0000256" key="2">
    <source>
        <dbReference type="ARBA" id="ARBA00008062"/>
    </source>
</evidence>
<feature type="region of interest" description="Disordered" evidence="6">
    <location>
        <begin position="1"/>
        <end position="31"/>
    </location>
</feature>
<evidence type="ECO:0000256" key="5">
    <source>
        <dbReference type="ARBA" id="ARBA00023136"/>
    </source>
</evidence>
<feature type="compositionally biased region" description="Polar residues" evidence="6">
    <location>
        <begin position="1"/>
        <end position="15"/>
    </location>
</feature>
<dbReference type="Proteomes" id="UP001642483">
    <property type="component" value="Unassembled WGS sequence"/>
</dbReference>
<feature type="transmembrane region" description="Helical" evidence="7">
    <location>
        <begin position="81"/>
        <end position="104"/>
    </location>
</feature>
<feature type="compositionally biased region" description="Polar residues" evidence="6">
    <location>
        <begin position="286"/>
        <end position="300"/>
    </location>
</feature>
<name>A0ABP0GCI6_CLALP</name>